<comment type="catalytic activity">
    <reaction evidence="1">
        <text>4-hydroxy-4-methyl-2-oxoglutarate = 2 pyruvate</text>
        <dbReference type="Rhea" id="RHEA:22748"/>
        <dbReference type="ChEBI" id="CHEBI:15361"/>
        <dbReference type="ChEBI" id="CHEBI:58276"/>
        <dbReference type="EC" id="4.1.3.17"/>
    </reaction>
</comment>
<evidence type="ECO:0000256" key="8">
    <source>
        <dbReference type="ARBA" id="ARBA00025046"/>
    </source>
</evidence>
<evidence type="ECO:0000256" key="3">
    <source>
        <dbReference type="ARBA" id="ARBA00008621"/>
    </source>
</evidence>
<dbReference type="InterPro" id="IPR036704">
    <property type="entry name" value="RraA/RraA-like_sf"/>
</dbReference>
<evidence type="ECO:0000256" key="12">
    <source>
        <dbReference type="ARBA" id="ARBA00047973"/>
    </source>
</evidence>
<dbReference type="EMBL" id="JBHTBE010000004">
    <property type="protein sequence ID" value="MFC7270320.1"/>
    <property type="molecule type" value="Genomic_DNA"/>
</dbReference>
<dbReference type="CDD" id="cd16841">
    <property type="entry name" value="RraA_family"/>
    <property type="match status" value="1"/>
</dbReference>
<dbReference type="SUPFAM" id="SSF89562">
    <property type="entry name" value="RraA-like"/>
    <property type="match status" value="1"/>
</dbReference>
<accession>A0ABW2HII1</accession>
<evidence type="ECO:0000256" key="7">
    <source>
        <dbReference type="ARBA" id="ARBA00016549"/>
    </source>
</evidence>
<organism evidence="13 14">
    <name type="scientific">Microbacterium fluvii</name>
    <dbReference type="NCBI Taxonomy" id="415215"/>
    <lineage>
        <taxon>Bacteria</taxon>
        <taxon>Bacillati</taxon>
        <taxon>Actinomycetota</taxon>
        <taxon>Actinomycetes</taxon>
        <taxon>Micrococcales</taxon>
        <taxon>Microbacteriaceae</taxon>
        <taxon>Microbacterium</taxon>
    </lineage>
</organism>
<dbReference type="PANTHER" id="PTHR33254:SF4">
    <property type="entry name" value="4-HYDROXY-4-METHYL-2-OXOGLUTARATE ALDOLASE 3-RELATED"/>
    <property type="match status" value="1"/>
</dbReference>
<sequence>MNVTLNPLPSALDDALRAKIADLSFPTLGHYLEEGFADPTLRREVGTAKVVGPAVTVRTLPTDSTLLHHAVSDLRPGDVLVVETGGDRRHAPVGFVVAAAAAAAGAAGIIVDGVITDCEEIAELGIPVYAYGRSVLTTKLQGLDGGGVNVPIVAGGVGVRPGDIVLGDANGLLFAPESVLQNIIEIALADDAEEPELVAAIRQGARLGDETGATATARALAAAD</sequence>
<evidence type="ECO:0000256" key="4">
    <source>
        <dbReference type="ARBA" id="ARBA00011233"/>
    </source>
</evidence>
<evidence type="ECO:0000256" key="10">
    <source>
        <dbReference type="ARBA" id="ARBA00030169"/>
    </source>
</evidence>
<evidence type="ECO:0000256" key="6">
    <source>
        <dbReference type="ARBA" id="ARBA00012947"/>
    </source>
</evidence>
<evidence type="ECO:0000313" key="13">
    <source>
        <dbReference type="EMBL" id="MFC7270320.1"/>
    </source>
</evidence>
<comment type="function">
    <text evidence="8">Catalyzes the aldol cleavage of 4-hydroxy-4-methyl-2-oxoglutarate (HMG) into 2 molecules of pyruvate. Also contains a secondary oxaloacetate (OAA) decarboxylase activity due to the common pyruvate enolate transition state formed following C-C bond cleavage in the retro-aldol and decarboxylation reactions.</text>
</comment>
<evidence type="ECO:0000313" key="14">
    <source>
        <dbReference type="Proteomes" id="UP001596507"/>
    </source>
</evidence>
<evidence type="ECO:0000256" key="2">
    <source>
        <dbReference type="ARBA" id="ARBA00001968"/>
    </source>
</evidence>
<evidence type="ECO:0000256" key="11">
    <source>
        <dbReference type="ARBA" id="ARBA00032305"/>
    </source>
</evidence>
<dbReference type="RefSeq" id="WP_262875249.1">
    <property type="nucleotide sequence ID" value="NZ_BAABKW010000007.1"/>
</dbReference>
<protein>
    <recommendedName>
        <fullName evidence="7">Putative 4-hydroxy-4-methyl-2-oxoglutarate aldolase</fullName>
        <ecNumber evidence="6">4.1.1.112</ecNumber>
        <ecNumber evidence="5">4.1.3.17</ecNumber>
    </recommendedName>
    <alternativeName>
        <fullName evidence="11">Oxaloacetate decarboxylase</fullName>
    </alternativeName>
    <alternativeName>
        <fullName evidence="9">Regulator of ribonuclease activity homolog</fullName>
    </alternativeName>
    <alternativeName>
        <fullName evidence="10">RraA-like protein</fullName>
    </alternativeName>
</protein>
<keyword evidence="14" id="KW-1185">Reference proteome</keyword>
<dbReference type="EC" id="4.1.1.112" evidence="6"/>
<comment type="subunit">
    <text evidence="4">Homotrimer.</text>
</comment>
<dbReference type="Pfam" id="PF03737">
    <property type="entry name" value="RraA-like"/>
    <property type="match status" value="1"/>
</dbReference>
<dbReference type="InterPro" id="IPR005493">
    <property type="entry name" value="RraA/RraA-like"/>
</dbReference>
<reference evidence="14" key="1">
    <citation type="journal article" date="2019" name="Int. J. Syst. Evol. Microbiol.">
        <title>The Global Catalogue of Microorganisms (GCM) 10K type strain sequencing project: providing services to taxonomists for standard genome sequencing and annotation.</title>
        <authorList>
            <consortium name="The Broad Institute Genomics Platform"/>
            <consortium name="The Broad Institute Genome Sequencing Center for Infectious Disease"/>
            <person name="Wu L."/>
            <person name="Ma J."/>
        </authorList>
    </citation>
    <scope>NUCLEOTIDE SEQUENCE [LARGE SCALE GENOMIC DNA]</scope>
    <source>
        <strain evidence="14">CGMCC 1.15772</strain>
    </source>
</reference>
<dbReference type="Gene3D" id="3.50.30.40">
    <property type="entry name" value="Ribonuclease E inhibitor RraA/RraA-like"/>
    <property type="match status" value="1"/>
</dbReference>
<comment type="cofactor">
    <cofactor evidence="2">
        <name>a divalent metal cation</name>
        <dbReference type="ChEBI" id="CHEBI:60240"/>
    </cofactor>
</comment>
<comment type="caution">
    <text evidence="13">The sequence shown here is derived from an EMBL/GenBank/DDBJ whole genome shotgun (WGS) entry which is preliminary data.</text>
</comment>
<dbReference type="PANTHER" id="PTHR33254">
    <property type="entry name" value="4-HYDROXY-4-METHYL-2-OXOGLUTARATE ALDOLASE 3-RELATED"/>
    <property type="match status" value="1"/>
</dbReference>
<name>A0ABW2HII1_9MICO</name>
<comment type="similarity">
    <text evidence="3">Belongs to the class II aldolase/RraA-like family.</text>
</comment>
<comment type="catalytic activity">
    <reaction evidence="12">
        <text>oxaloacetate + H(+) = pyruvate + CO2</text>
        <dbReference type="Rhea" id="RHEA:15641"/>
        <dbReference type="ChEBI" id="CHEBI:15361"/>
        <dbReference type="ChEBI" id="CHEBI:15378"/>
        <dbReference type="ChEBI" id="CHEBI:16452"/>
        <dbReference type="ChEBI" id="CHEBI:16526"/>
        <dbReference type="EC" id="4.1.1.112"/>
    </reaction>
</comment>
<evidence type="ECO:0000256" key="9">
    <source>
        <dbReference type="ARBA" id="ARBA00029596"/>
    </source>
</evidence>
<evidence type="ECO:0000256" key="1">
    <source>
        <dbReference type="ARBA" id="ARBA00001342"/>
    </source>
</evidence>
<proteinExistence type="inferred from homology"/>
<dbReference type="EC" id="4.1.3.17" evidence="5"/>
<evidence type="ECO:0000256" key="5">
    <source>
        <dbReference type="ARBA" id="ARBA00012213"/>
    </source>
</evidence>
<gene>
    <name evidence="13" type="ORF">ACFQRL_15250</name>
</gene>
<dbReference type="Proteomes" id="UP001596507">
    <property type="component" value="Unassembled WGS sequence"/>
</dbReference>